<dbReference type="Proteomes" id="UP000606721">
    <property type="component" value="Unassembled WGS sequence"/>
</dbReference>
<evidence type="ECO:0000313" key="1">
    <source>
        <dbReference type="EMBL" id="MBD2278920.1"/>
    </source>
</evidence>
<comment type="caution">
    <text evidence="1">The sequence shown here is derived from an EMBL/GenBank/DDBJ whole genome shotgun (WGS) entry which is preliminary data.</text>
</comment>
<dbReference type="EMBL" id="JACJQT010000026">
    <property type="protein sequence ID" value="MBD2278920.1"/>
    <property type="molecule type" value="Genomic_DNA"/>
</dbReference>
<dbReference type="RefSeq" id="WP_053541464.1">
    <property type="nucleotide sequence ID" value="NZ_JACJQT010000026.1"/>
</dbReference>
<keyword evidence="2" id="KW-1185">Reference proteome</keyword>
<proteinExistence type="predicted"/>
<reference evidence="1 2" key="1">
    <citation type="journal article" date="2020" name="ISME J.">
        <title>Comparative genomics reveals insights into cyanobacterial evolution and habitat adaptation.</title>
        <authorList>
            <person name="Chen M.Y."/>
            <person name="Teng W.K."/>
            <person name="Zhao L."/>
            <person name="Hu C.X."/>
            <person name="Zhou Y.K."/>
            <person name="Han B.P."/>
            <person name="Song L.R."/>
            <person name="Shu W.S."/>
        </authorList>
    </citation>
    <scope>NUCLEOTIDE SEQUENCE [LARGE SCALE GENOMIC DNA]</scope>
    <source>
        <strain evidence="1 2">FACHB-1040</strain>
    </source>
</reference>
<protein>
    <submittedName>
        <fullName evidence="1">Uncharacterized protein</fullName>
    </submittedName>
</protein>
<accession>A0ABR8BXW8</accession>
<name>A0ABR8BXW8_APHFL</name>
<organism evidence="1 2">
    <name type="scientific">Aphanizomenon flos-aquae FACHB-1040</name>
    <dbReference type="NCBI Taxonomy" id="2692887"/>
    <lineage>
        <taxon>Bacteria</taxon>
        <taxon>Bacillati</taxon>
        <taxon>Cyanobacteriota</taxon>
        <taxon>Cyanophyceae</taxon>
        <taxon>Nostocales</taxon>
        <taxon>Aphanizomenonaceae</taxon>
        <taxon>Aphanizomenon</taxon>
    </lineage>
</organism>
<sequence length="91" mass="10305">MFVKTIAVSYERKFNLGDFNSATLGCSLWASISEGENEDMCTQLLQDKCREAVREEYRKLLDKSKPVETFTVNGNSPVDDEFIPEGDIYGN</sequence>
<gene>
    <name evidence="1" type="ORF">H6F99_11640</name>
</gene>
<evidence type="ECO:0000313" key="2">
    <source>
        <dbReference type="Proteomes" id="UP000606721"/>
    </source>
</evidence>